<evidence type="ECO:0000313" key="2">
    <source>
        <dbReference type="EMBL" id="MFC4831707.1"/>
    </source>
</evidence>
<evidence type="ECO:0000313" key="3">
    <source>
        <dbReference type="Proteomes" id="UP001595909"/>
    </source>
</evidence>
<reference evidence="3" key="1">
    <citation type="journal article" date="2019" name="Int. J. Syst. Evol. Microbiol.">
        <title>The Global Catalogue of Microorganisms (GCM) 10K type strain sequencing project: providing services to taxonomists for standard genome sequencing and annotation.</title>
        <authorList>
            <consortium name="The Broad Institute Genomics Platform"/>
            <consortium name="The Broad Institute Genome Sequencing Center for Infectious Disease"/>
            <person name="Wu L."/>
            <person name="Ma J."/>
        </authorList>
    </citation>
    <scope>NUCLEOTIDE SEQUENCE [LARGE SCALE GENOMIC DNA]</scope>
    <source>
        <strain evidence="3">CCUG 50347</strain>
    </source>
</reference>
<sequence length="93" mass="10444">MLNDRDRQVLEEVERELASADPVLARRMRRWTWRGRAAWRVVLAATGVALAIALLALGLVVQAVLVLMISSWPVTAPLLRRRGQQHPPTSSRP</sequence>
<keyword evidence="1" id="KW-0472">Membrane</keyword>
<gene>
    <name evidence="2" type="ORF">ACFPEL_04730</name>
</gene>
<keyword evidence="1" id="KW-0812">Transmembrane</keyword>
<dbReference type="RefSeq" id="WP_274191437.1">
    <property type="nucleotide sequence ID" value="NZ_BAABHN010000009.1"/>
</dbReference>
<keyword evidence="1" id="KW-1133">Transmembrane helix</keyword>
<evidence type="ECO:0000256" key="1">
    <source>
        <dbReference type="SAM" id="Phobius"/>
    </source>
</evidence>
<accession>A0ABV9RER2</accession>
<feature type="transmembrane region" description="Helical" evidence="1">
    <location>
        <begin position="37"/>
        <end position="70"/>
    </location>
</feature>
<dbReference type="EMBL" id="JBHSIM010000009">
    <property type="protein sequence ID" value="MFC4831707.1"/>
    <property type="molecule type" value="Genomic_DNA"/>
</dbReference>
<dbReference type="InterPro" id="IPR021401">
    <property type="entry name" value="DUF3040"/>
</dbReference>
<keyword evidence="3" id="KW-1185">Reference proteome</keyword>
<name>A0ABV9RER2_9PSEU</name>
<proteinExistence type="predicted"/>
<dbReference type="Proteomes" id="UP001595909">
    <property type="component" value="Unassembled WGS sequence"/>
</dbReference>
<organism evidence="2 3">
    <name type="scientific">Actinomycetospora chibensis</name>
    <dbReference type="NCBI Taxonomy" id="663606"/>
    <lineage>
        <taxon>Bacteria</taxon>
        <taxon>Bacillati</taxon>
        <taxon>Actinomycetota</taxon>
        <taxon>Actinomycetes</taxon>
        <taxon>Pseudonocardiales</taxon>
        <taxon>Pseudonocardiaceae</taxon>
        <taxon>Actinomycetospora</taxon>
    </lineage>
</organism>
<dbReference type="Pfam" id="PF11239">
    <property type="entry name" value="DUF3040"/>
    <property type="match status" value="1"/>
</dbReference>
<comment type="caution">
    <text evidence="2">The sequence shown here is derived from an EMBL/GenBank/DDBJ whole genome shotgun (WGS) entry which is preliminary data.</text>
</comment>
<protein>
    <submittedName>
        <fullName evidence="2">DUF3040 domain-containing protein</fullName>
    </submittedName>
</protein>